<gene>
    <name evidence="2" type="ORF">Tco_1056812</name>
</gene>
<feature type="coiled-coil region" evidence="1">
    <location>
        <begin position="256"/>
        <end position="290"/>
    </location>
</feature>
<reference evidence="2" key="2">
    <citation type="submission" date="2022-01" db="EMBL/GenBank/DDBJ databases">
        <authorList>
            <person name="Yamashiro T."/>
            <person name="Shiraishi A."/>
            <person name="Satake H."/>
            <person name="Nakayama K."/>
        </authorList>
    </citation>
    <scope>NUCLEOTIDE SEQUENCE</scope>
</reference>
<protein>
    <submittedName>
        <fullName evidence="2">Uncharacterized protein</fullName>
    </submittedName>
</protein>
<keyword evidence="1" id="KW-0175">Coiled coil</keyword>
<evidence type="ECO:0000313" key="3">
    <source>
        <dbReference type="Proteomes" id="UP001151760"/>
    </source>
</evidence>
<comment type="caution">
    <text evidence="2">The sequence shown here is derived from an EMBL/GenBank/DDBJ whole genome shotgun (WGS) entry which is preliminary data.</text>
</comment>
<reference evidence="2" key="1">
    <citation type="journal article" date="2022" name="Int. J. Mol. Sci.">
        <title>Draft Genome of Tanacetum Coccineum: Genomic Comparison of Closely Related Tanacetum-Family Plants.</title>
        <authorList>
            <person name="Yamashiro T."/>
            <person name="Shiraishi A."/>
            <person name="Nakayama K."/>
            <person name="Satake H."/>
        </authorList>
    </citation>
    <scope>NUCLEOTIDE SEQUENCE</scope>
</reference>
<accession>A0ABQ5H521</accession>
<name>A0ABQ5H521_9ASTR</name>
<evidence type="ECO:0000256" key="1">
    <source>
        <dbReference type="SAM" id="Coils"/>
    </source>
</evidence>
<keyword evidence="3" id="KW-1185">Reference proteome</keyword>
<evidence type="ECO:0000313" key="2">
    <source>
        <dbReference type="EMBL" id="GJT82470.1"/>
    </source>
</evidence>
<organism evidence="2 3">
    <name type="scientific">Tanacetum coccineum</name>
    <dbReference type="NCBI Taxonomy" id="301880"/>
    <lineage>
        <taxon>Eukaryota</taxon>
        <taxon>Viridiplantae</taxon>
        <taxon>Streptophyta</taxon>
        <taxon>Embryophyta</taxon>
        <taxon>Tracheophyta</taxon>
        <taxon>Spermatophyta</taxon>
        <taxon>Magnoliopsida</taxon>
        <taxon>eudicotyledons</taxon>
        <taxon>Gunneridae</taxon>
        <taxon>Pentapetalae</taxon>
        <taxon>asterids</taxon>
        <taxon>campanulids</taxon>
        <taxon>Asterales</taxon>
        <taxon>Asteraceae</taxon>
        <taxon>Asteroideae</taxon>
        <taxon>Anthemideae</taxon>
        <taxon>Anthemidinae</taxon>
        <taxon>Tanacetum</taxon>
    </lineage>
</organism>
<dbReference type="Proteomes" id="UP001151760">
    <property type="component" value="Unassembled WGS sequence"/>
</dbReference>
<sequence>MKMIASNLKFLNNLQPDWSRLLLLFIKRSDLHSMNTLSCRLLEVHQKEVDDQDAERLAKKHMIQLALMANSNNPFNFQWFHHKINHHQIAQIGYEYGVKGQQMRWLELMVGIMFSQMQIALKEEAGIQLTQEEFDFMADAGAYEEIERVNANCTLKDNLQQASTSGTQTDKAPVYDSDESAEVHHSENCYDNDIFNMFTQEEQYTKLLEPIPESHQVPQNDSNVISEVSSVEQSGGTVEQHPATPEETRALYDSLYNNLATEVEKVNSVNRKLRETNADLTTELARYKNQEKCFEISQEKYDKLERCYQKSVYQEQCLTKKINTLHLSSGK</sequence>
<proteinExistence type="predicted"/>
<dbReference type="EMBL" id="BQNB010019171">
    <property type="protein sequence ID" value="GJT82470.1"/>
    <property type="molecule type" value="Genomic_DNA"/>
</dbReference>